<sequence length="138" mass="15101">MKRHATAHWEGSLKEGAGKLTTQSTVLNNTQYSFKTRFEDGNGTNPEELVAAAHSGCFTMQLTAYINEAGYEVDSIETKCDIDFQNGSIVESHLSVVAKVAKISTDEFQQLVTKAESNCPISRLLNTKITSNATLVQQ</sequence>
<dbReference type="GO" id="GO:0006979">
    <property type="term" value="P:response to oxidative stress"/>
    <property type="evidence" value="ECO:0007669"/>
    <property type="project" value="InterPro"/>
</dbReference>
<dbReference type="InterPro" id="IPR015946">
    <property type="entry name" value="KH_dom-like_a/b"/>
</dbReference>
<dbReference type="InterPro" id="IPR003718">
    <property type="entry name" value="OsmC/Ohr_fam"/>
</dbReference>
<name>A0A0A2LTY2_9FLAO</name>
<dbReference type="eggNOG" id="COG1764">
    <property type="taxonomic scope" value="Bacteria"/>
</dbReference>
<dbReference type="STRING" id="1406840.Q763_02430"/>
<comment type="caution">
    <text evidence="1">The sequence shown here is derived from an EMBL/GenBank/DDBJ whole genome shotgun (WGS) entry which is preliminary data.</text>
</comment>
<dbReference type="Gene3D" id="3.30.300.20">
    <property type="match status" value="1"/>
</dbReference>
<accession>A0A0A2LTY2</accession>
<dbReference type="PANTHER" id="PTHR42830:SF1">
    <property type="entry name" value="OSMOTICALLY INDUCIBLE FAMILY PROTEIN"/>
    <property type="match status" value="1"/>
</dbReference>
<gene>
    <name evidence="1" type="ORF">Q763_02430</name>
</gene>
<protein>
    <submittedName>
        <fullName evidence="1">Peroxiredoxin</fullName>
    </submittedName>
</protein>
<dbReference type="NCBIfam" id="TIGR03562">
    <property type="entry name" value="osmo_induc_OsmC"/>
    <property type="match status" value="1"/>
</dbReference>
<dbReference type="RefSeq" id="WP_035130830.1">
    <property type="nucleotide sequence ID" value="NZ_JRLV01000003.1"/>
</dbReference>
<evidence type="ECO:0000313" key="1">
    <source>
        <dbReference type="EMBL" id="KGO83444.1"/>
    </source>
</evidence>
<dbReference type="InterPro" id="IPR052707">
    <property type="entry name" value="OsmC_Ohr_Peroxiredoxin"/>
</dbReference>
<keyword evidence="2" id="KW-1185">Reference proteome</keyword>
<dbReference type="AlphaFoldDB" id="A0A0A2LTY2"/>
<evidence type="ECO:0000313" key="2">
    <source>
        <dbReference type="Proteomes" id="UP000030129"/>
    </source>
</evidence>
<dbReference type="Proteomes" id="UP000030129">
    <property type="component" value="Unassembled WGS sequence"/>
</dbReference>
<dbReference type="EMBL" id="JRLV01000003">
    <property type="protein sequence ID" value="KGO83444.1"/>
    <property type="molecule type" value="Genomic_DNA"/>
</dbReference>
<reference evidence="1 2" key="1">
    <citation type="submission" date="2013-09" db="EMBL/GenBank/DDBJ databases">
        <authorList>
            <person name="Zeng Z."/>
            <person name="Chen C."/>
        </authorList>
    </citation>
    <scope>NUCLEOTIDE SEQUENCE [LARGE SCALE GENOMIC DNA]</scope>
    <source>
        <strain evidence="1 2">F44-8</strain>
    </source>
</reference>
<proteinExistence type="predicted"/>
<dbReference type="GO" id="GO:0004601">
    <property type="term" value="F:peroxidase activity"/>
    <property type="evidence" value="ECO:0007669"/>
    <property type="project" value="InterPro"/>
</dbReference>
<dbReference type="InterPro" id="IPR036102">
    <property type="entry name" value="OsmC/Ohrsf"/>
</dbReference>
<dbReference type="PANTHER" id="PTHR42830">
    <property type="entry name" value="OSMOTICALLY INDUCIBLE FAMILY PROTEIN"/>
    <property type="match status" value="1"/>
</dbReference>
<dbReference type="SUPFAM" id="SSF82784">
    <property type="entry name" value="OsmC-like"/>
    <property type="match status" value="1"/>
</dbReference>
<organism evidence="1 2">
    <name type="scientific">Flavobacterium beibuense F44-8</name>
    <dbReference type="NCBI Taxonomy" id="1406840"/>
    <lineage>
        <taxon>Bacteria</taxon>
        <taxon>Pseudomonadati</taxon>
        <taxon>Bacteroidota</taxon>
        <taxon>Flavobacteriia</taxon>
        <taxon>Flavobacteriales</taxon>
        <taxon>Flavobacteriaceae</taxon>
        <taxon>Flavobacterium</taxon>
    </lineage>
</organism>
<dbReference type="InterPro" id="IPR019904">
    <property type="entry name" value="Peroxiredoxin_OsmC"/>
</dbReference>
<dbReference type="Pfam" id="PF02566">
    <property type="entry name" value="OsmC"/>
    <property type="match status" value="1"/>
</dbReference>